<dbReference type="EMBL" id="JAUDZE010000005">
    <property type="protein sequence ID" value="MDN0015014.1"/>
    <property type="molecule type" value="Genomic_DNA"/>
</dbReference>
<accession>A0ABT7WQQ0</accession>
<dbReference type="Pfam" id="PF26621">
    <property type="entry name" value="DUF8198"/>
    <property type="match status" value="1"/>
</dbReference>
<dbReference type="Proteomes" id="UP001168524">
    <property type="component" value="Unassembled WGS sequence"/>
</dbReference>
<protein>
    <recommendedName>
        <fullName evidence="1">DUF8198 domain-containing protein</fullName>
    </recommendedName>
</protein>
<organism evidence="2 3">
    <name type="scientific">Acinetobacter thutiue</name>
    <dbReference type="NCBI Taxonomy" id="2998078"/>
    <lineage>
        <taxon>Bacteria</taxon>
        <taxon>Pseudomonadati</taxon>
        <taxon>Pseudomonadota</taxon>
        <taxon>Gammaproteobacteria</taxon>
        <taxon>Moraxellales</taxon>
        <taxon>Moraxellaceae</taxon>
        <taxon>Acinetobacter</taxon>
    </lineage>
</organism>
<reference evidence="2" key="1">
    <citation type="submission" date="2023-06" db="EMBL/GenBank/DDBJ databases">
        <title>Two novel species of Acinetobacter isolated from motorbike repairing workshop in Vietnam.</title>
        <authorList>
            <person name="Le N.T.T."/>
        </authorList>
    </citation>
    <scope>NUCLEOTIDE SEQUENCE</scope>
    <source>
        <strain evidence="2">VNH17</strain>
    </source>
</reference>
<dbReference type="NCBIfam" id="NF047641">
    <property type="entry name" value="FFLEE_fam"/>
    <property type="match status" value="1"/>
</dbReference>
<dbReference type="InterPro" id="IPR058511">
    <property type="entry name" value="DUF8198"/>
</dbReference>
<evidence type="ECO:0000313" key="2">
    <source>
        <dbReference type="EMBL" id="MDN0015014.1"/>
    </source>
</evidence>
<comment type="caution">
    <text evidence="2">The sequence shown here is derived from an EMBL/GenBank/DDBJ whole genome shotgun (WGS) entry which is preliminary data.</text>
</comment>
<evidence type="ECO:0000313" key="3">
    <source>
        <dbReference type="Proteomes" id="UP001168524"/>
    </source>
</evidence>
<evidence type="ECO:0000259" key="1">
    <source>
        <dbReference type="Pfam" id="PF26621"/>
    </source>
</evidence>
<dbReference type="InterPro" id="IPR058063">
    <property type="entry name" value="FFLEE_fam"/>
</dbReference>
<gene>
    <name evidence="2" type="ORF">QTA56_12340</name>
</gene>
<dbReference type="RefSeq" id="WP_267981237.1">
    <property type="nucleotide sequence ID" value="NZ_JAPQKF010000005.1"/>
</dbReference>
<feature type="domain" description="DUF8198" evidence="1">
    <location>
        <begin position="18"/>
        <end position="232"/>
    </location>
</feature>
<proteinExistence type="predicted"/>
<keyword evidence="3" id="KW-1185">Reference proteome</keyword>
<name>A0ABT7WQQ0_9GAMM</name>
<sequence length="235" mass="27014">MSKLSAFDDLLQQYNAFNYHADPALAQRLHDVQSWIKQRLGHSHQELFNQPENQIMAQYFLKRLYGGPDFDALAKQIERLLKFAHKVEGLIPANAIKTGTKSVSLAVLATQLDEQVAKQILADYPLDTPLTDEIMRQTFLKLEQHDARYEQLDLLDELGVTLDKYMRSTMMYAAFKMCKGVAHKHQFDGMYEFIQEGFDAMKPMKSAAAFIKTFTAKEREIIEKVHSGHPDPFRS</sequence>